<name>A0A8D9F527_9HEMI</name>
<dbReference type="Pfam" id="PF25298">
    <property type="entry name" value="Baculo_FP_2nd"/>
    <property type="match status" value="1"/>
</dbReference>
<evidence type="ECO:0000259" key="1">
    <source>
        <dbReference type="Pfam" id="PF25298"/>
    </source>
</evidence>
<dbReference type="EMBL" id="HBUF01604566">
    <property type="protein sequence ID" value="CAG6777225.1"/>
    <property type="molecule type" value="Transcribed_RNA"/>
</dbReference>
<reference evidence="2" key="1">
    <citation type="submission" date="2021-05" db="EMBL/GenBank/DDBJ databases">
        <authorList>
            <person name="Alioto T."/>
            <person name="Alioto T."/>
            <person name="Gomez Garrido J."/>
        </authorList>
    </citation>
    <scope>NUCLEOTIDE SEQUENCE</scope>
</reference>
<proteinExistence type="predicted"/>
<protein>
    <recommendedName>
        <fullName evidence="1">FP protein C-terminal domain-containing protein</fullName>
    </recommendedName>
</protein>
<dbReference type="InterPro" id="IPR057251">
    <property type="entry name" value="FP_C"/>
</dbReference>
<sequence length="149" mass="17559">MEITGFKEKTEVDENEFMKKILEKAECTGNKGVEYKVTKIVKHGHEEKGGSQTVVVEFKSLESRNRVLDKIKEKKLYNQMGDFIKDKSAVLFFSEYLTPYYRKLFYEAKKLKTDRKYAYLWIKHGKILLKRSSNSRIETITTMADLEKL</sequence>
<dbReference type="EMBL" id="HBUF01604564">
    <property type="protein sequence ID" value="CAG6777223.1"/>
    <property type="molecule type" value="Transcribed_RNA"/>
</dbReference>
<organism evidence="2">
    <name type="scientific">Cacopsylla melanoneura</name>
    <dbReference type="NCBI Taxonomy" id="428564"/>
    <lineage>
        <taxon>Eukaryota</taxon>
        <taxon>Metazoa</taxon>
        <taxon>Ecdysozoa</taxon>
        <taxon>Arthropoda</taxon>
        <taxon>Hexapoda</taxon>
        <taxon>Insecta</taxon>
        <taxon>Pterygota</taxon>
        <taxon>Neoptera</taxon>
        <taxon>Paraneoptera</taxon>
        <taxon>Hemiptera</taxon>
        <taxon>Sternorrhyncha</taxon>
        <taxon>Psylloidea</taxon>
        <taxon>Psyllidae</taxon>
        <taxon>Psyllinae</taxon>
        <taxon>Cacopsylla</taxon>
    </lineage>
</organism>
<dbReference type="EMBL" id="HBUF01604563">
    <property type="protein sequence ID" value="CAG6777222.1"/>
    <property type="molecule type" value="Transcribed_RNA"/>
</dbReference>
<feature type="domain" description="FP protein C-terminal" evidence="1">
    <location>
        <begin position="98"/>
        <end position="149"/>
    </location>
</feature>
<accession>A0A8D9F527</accession>
<dbReference type="AlphaFoldDB" id="A0A8D9F527"/>
<evidence type="ECO:0000313" key="2">
    <source>
        <dbReference type="EMBL" id="CAG6777222.1"/>
    </source>
</evidence>
<dbReference type="EMBL" id="HBUF01604565">
    <property type="protein sequence ID" value="CAG6777224.1"/>
    <property type="molecule type" value="Transcribed_RNA"/>
</dbReference>